<evidence type="ECO:0000256" key="6">
    <source>
        <dbReference type="ARBA" id="ARBA00034777"/>
    </source>
</evidence>
<proteinExistence type="inferred from homology"/>
<dbReference type="Pfam" id="PF14886">
    <property type="entry name" value="FAM183"/>
    <property type="match status" value="1"/>
</dbReference>
<keyword evidence="8" id="KW-1185">Reference proteome</keyword>
<dbReference type="PaxDb" id="30732-ENSOMEP00000026598"/>
<protein>
    <submittedName>
        <fullName evidence="7">Cilia and flagella associated protein 144</fullName>
    </submittedName>
</protein>
<evidence type="ECO:0000256" key="5">
    <source>
        <dbReference type="ARBA" id="ARBA00023273"/>
    </source>
</evidence>
<evidence type="ECO:0000256" key="3">
    <source>
        <dbReference type="ARBA" id="ARBA00022490"/>
    </source>
</evidence>
<dbReference type="GO" id="GO:0005856">
    <property type="term" value="C:cytoskeleton"/>
    <property type="evidence" value="ECO:0007669"/>
    <property type="project" value="UniProtKB-SubCell"/>
</dbReference>
<dbReference type="GeneTree" id="ENSGT00390000006224"/>
<reference evidence="7" key="2">
    <citation type="submission" date="2025-09" db="UniProtKB">
        <authorList>
            <consortium name="Ensembl"/>
        </authorList>
    </citation>
    <scope>IDENTIFICATION</scope>
</reference>
<dbReference type="InterPro" id="IPR029214">
    <property type="entry name" value="CFAP144"/>
</dbReference>
<name>A0A3B3D906_ORYME</name>
<organism evidence="7 8">
    <name type="scientific">Oryzias melastigma</name>
    <name type="common">Marine medaka</name>
    <dbReference type="NCBI Taxonomy" id="30732"/>
    <lineage>
        <taxon>Eukaryota</taxon>
        <taxon>Metazoa</taxon>
        <taxon>Chordata</taxon>
        <taxon>Craniata</taxon>
        <taxon>Vertebrata</taxon>
        <taxon>Euteleostomi</taxon>
        <taxon>Actinopterygii</taxon>
        <taxon>Neopterygii</taxon>
        <taxon>Teleostei</taxon>
        <taxon>Neoteleostei</taxon>
        <taxon>Acanthomorphata</taxon>
        <taxon>Ovalentaria</taxon>
        <taxon>Atherinomorphae</taxon>
        <taxon>Beloniformes</taxon>
        <taxon>Adrianichthyidae</taxon>
        <taxon>Oryziinae</taxon>
        <taxon>Oryzias</taxon>
    </lineage>
</organism>
<reference evidence="7" key="1">
    <citation type="submission" date="2025-08" db="UniProtKB">
        <authorList>
            <consortium name="Ensembl"/>
        </authorList>
    </citation>
    <scope>IDENTIFICATION</scope>
</reference>
<dbReference type="PANTHER" id="PTHR33865">
    <property type="entry name" value="PROTEIN FAM183B"/>
    <property type="match status" value="1"/>
</dbReference>
<dbReference type="Ensembl" id="ENSOMET00000004139.1">
    <property type="protein sequence ID" value="ENSOMEP00000026598.1"/>
    <property type="gene ID" value="ENSOMEG00000008517.1"/>
</dbReference>
<comment type="subcellular location">
    <subcellularLocation>
        <location evidence="1">Cell projection</location>
        <location evidence="1">Cilium</location>
    </subcellularLocation>
    <subcellularLocation>
        <location evidence="2">Cytoplasm</location>
        <location evidence="2">Cytoskeleton</location>
    </subcellularLocation>
</comment>
<dbReference type="GO" id="GO:0097546">
    <property type="term" value="C:ciliary base"/>
    <property type="evidence" value="ECO:0007669"/>
    <property type="project" value="TreeGrafter"/>
</dbReference>
<dbReference type="Proteomes" id="UP000261560">
    <property type="component" value="Unplaced"/>
</dbReference>
<evidence type="ECO:0000256" key="4">
    <source>
        <dbReference type="ARBA" id="ARBA00023212"/>
    </source>
</evidence>
<evidence type="ECO:0000256" key="1">
    <source>
        <dbReference type="ARBA" id="ARBA00004138"/>
    </source>
</evidence>
<accession>A0A3B3D906</accession>
<evidence type="ECO:0000313" key="7">
    <source>
        <dbReference type="Ensembl" id="ENSOMEP00000026598.1"/>
    </source>
</evidence>
<keyword evidence="3" id="KW-0963">Cytoplasm</keyword>
<sequence length="187" mass="21954">MSPSGGQVALLQLESLFTVAWQRPIKSHRDIRYQTRYVHHLTVNDRMAAKEKPTVVAQDAIHIERIKKEEKLMKQHTKFHINPFRKLHILPDKPMSRKPPEEVSENSDFIKELHRAYLVPKKKYSTPQTESQEIGWESSPLMHYTGDACYGTDFAQIPLTHQDQRFHFHRATTDITRHAEYARKMAK</sequence>
<evidence type="ECO:0000256" key="2">
    <source>
        <dbReference type="ARBA" id="ARBA00004245"/>
    </source>
</evidence>
<dbReference type="PANTHER" id="PTHR33865:SF3">
    <property type="entry name" value="PROTEIN FAM183B"/>
    <property type="match status" value="1"/>
</dbReference>
<dbReference type="AlphaFoldDB" id="A0A3B3D906"/>
<keyword evidence="5" id="KW-0966">Cell projection</keyword>
<comment type="similarity">
    <text evidence="6">Belongs to the CFAP144 family.</text>
</comment>
<evidence type="ECO:0000313" key="8">
    <source>
        <dbReference type="Proteomes" id="UP000261560"/>
    </source>
</evidence>
<dbReference type="STRING" id="30732.ENSOMEP00000026598"/>
<keyword evidence="4" id="KW-0206">Cytoskeleton</keyword>